<keyword evidence="13" id="KW-1185">Reference proteome</keyword>
<dbReference type="InterPro" id="IPR001929">
    <property type="entry name" value="Germin"/>
</dbReference>
<dbReference type="OrthoDB" id="1921208at2759"/>
<keyword evidence="4 9" id="KW-0964">Secreted</keyword>
<comment type="subcellular location">
    <subcellularLocation>
        <location evidence="1 9">Secreted</location>
        <location evidence="1 9">Extracellular space</location>
        <location evidence="1 9">Apoplast</location>
    </subcellularLocation>
</comment>
<dbReference type="PRINTS" id="PR00325">
    <property type="entry name" value="GERMIN"/>
</dbReference>
<dbReference type="GO" id="GO:0030145">
    <property type="term" value="F:manganese ion binding"/>
    <property type="evidence" value="ECO:0007669"/>
    <property type="project" value="UniProtKB-UniRule"/>
</dbReference>
<feature type="binding site" evidence="7">
    <location>
        <position position="69"/>
    </location>
    <ligand>
        <name>oxalate</name>
        <dbReference type="ChEBI" id="CHEBI:30623"/>
    </ligand>
</feature>
<keyword evidence="3 9" id="KW-0052">Apoplast</keyword>
<evidence type="ECO:0000256" key="3">
    <source>
        <dbReference type="ARBA" id="ARBA00022523"/>
    </source>
</evidence>
<evidence type="ECO:0000313" key="12">
    <source>
        <dbReference type="EMBL" id="KAJ4965940.1"/>
    </source>
</evidence>
<keyword evidence="5 7" id="KW-0479">Metal-binding</keyword>
<dbReference type="SMART" id="SM00835">
    <property type="entry name" value="Cupin_1"/>
    <property type="match status" value="1"/>
</dbReference>
<keyword evidence="10" id="KW-1133">Transmembrane helix</keyword>
<feature type="binding site" evidence="7">
    <location>
        <position position="74"/>
    </location>
    <ligand>
        <name>oxalate</name>
        <dbReference type="ChEBI" id="CHEBI:30623"/>
    </ligand>
</feature>
<feature type="transmembrane region" description="Helical" evidence="10">
    <location>
        <begin position="6"/>
        <end position="22"/>
    </location>
</feature>
<reference evidence="12" key="1">
    <citation type="journal article" date="2023" name="Plant J.">
        <title>The genome of the king protea, Protea cynaroides.</title>
        <authorList>
            <person name="Chang J."/>
            <person name="Duong T.A."/>
            <person name="Schoeman C."/>
            <person name="Ma X."/>
            <person name="Roodt D."/>
            <person name="Barker N."/>
            <person name="Li Z."/>
            <person name="Van de Peer Y."/>
            <person name="Mizrachi E."/>
        </authorList>
    </citation>
    <scope>NUCLEOTIDE SEQUENCE</scope>
    <source>
        <tissue evidence="12">Young leaves</tissue>
    </source>
</reference>
<evidence type="ECO:0000256" key="10">
    <source>
        <dbReference type="SAM" id="Phobius"/>
    </source>
</evidence>
<name>A0A9Q0QND2_9MAGN</name>
<dbReference type="SUPFAM" id="SSF51182">
    <property type="entry name" value="RmlC-like cupins"/>
    <property type="match status" value="1"/>
</dbReference>
<evidence type="ECO:0000256" key="5">
    <source>
        <dbReference type="ARBA" id="ARBA00022723"/>
    </source>
</evidence>
<sequence length="144" mass="16730">MGDFDWFSLLMVLVFFFFCSWFRSDSGCKNAGNVSAADFFYEGFAKTGMTNTTMELWCRLQMLNPPHTHPRATEIVFVLEGQLDVDFITTANMLVSKTFKKSDIFVFPRGLDHFHKNNANIFFVRIEISKNRGRFVDRNSKELD</sequence>
<dbReference type="AlphaFoldDB" id="A0A9Q0QND2"/>
<feature type="binding site" evidence="7">
    <location>
        <position position="64"/>
    </location>
    <ligand>
        <name>oxalate</name>
        <dbReference type="ChEBI" id="CHEBI:30623"/>
    </ligand>
</feature>
<comment type="caution">
    <text evidence="12">The sequence shown here is derived from an EMBL/GenBank/DDBJ whole genome shotgun (WGS) entry which is preliminary data.</text>
</comment>
<dbReference type="InterPro" id="IPR014710">
    <property type="entry name" value="RmlC-like_jellyroll"/>
</dbReference>
<feature type="binding site" evidence="8">
    <location>
        <position position="74"/>
    </location>
    <ligand>
        <name>Mn(2+)</name>
        <dbReference type="ChEBI" id="CHEBI:29035"/>
    </ligand>
</feature>
<dbReference type="Gene3D" id="2.60.120.10">
    <property type="entry name" value="Jelly Rolls"/>
    <property type="match status" value="1"/>
</dbReference>
<evidence type="ECO:0000259" key="11">
    <source>
        <dbReference type="SMART" id="SM00835"/>
    </source>
</evidence>
<feature type="domain" description="Cupin type-1" evidence="11">
    <location>
        <begin position="29"/>
        <end position="144"/>
    </location>
</feature>
<evidence type="ECO:0000256" key="1">
    <source>
        <dbReference type="ARBA" id="ARBA00004271"/>
    </source>
</evidence>
<gene>
    <name evidence="12" type="ORF">NE237_017789</name>
</gene>
<comment type="similarity">
    <text evidence="2 9">Belongs to the germin family.</text>
</comment>
<feature type="binding site" evidence="8">
    <location>
        <position position="113"/>
    </location>
    <ligand>
        <name>Mn(2+)</name>
        <dbReference type="ChEBI" id="CHEBI:29035"/>
    </ligand>
</feature>
<evidence type="ECO:0000256" key="2">
    <source>
        <dbReference type="ARBA" id="ARBA00007456"/>
    </source>
</evidence>
<evidence type="ECO:0000256" key="8">
    <source>
        <dbReference type="PIRSR" id="PIRSR601929-2"/>
    </source>
</evidence>
<protein>
    <recommendedName>
        <fullName evidence="9">Germin-like protein</fullName>
    </recommendedName>
</protein>
<organism evidence="12 13">
    <name type="scientific">Protea cynaroides</name>
    <dbReference type="NCBI Taxonomy" id="273540"/>
    <lineage>
        <taxon>Eukaryota</taxon>
        <taxon>Viridiplantae</taxon>
        <taxon>Streptophyta</taxon>
        <taxon>Embryophyta</taxon>
        <taxon>Tracheophyta</taxon>
        <taxon>Spermatophyta</taxon>
        <taxon>Magnoliopsida</taxon>
        <taxon>Proteales</taxon>
        <taxon>Proteaceae</taxon>
        <taxon>Protea</taxon>
    </lineage>
</organism>
<dbReference type="InterPro" id="IPR011051">
    <property type="entry name" value="RmlC_Cupin_sf"/>
</dbReference>
<dbReference type="InterPro" id="IPR006045">
    <property type="entry name" value="Cupin_1"/>
</dbReference>
<dbReference type="GO" id="GO:0048046">
    <property type="term" value="C:apoplast"/>
    <property type="evidence" value="ECO:0007669"/>
    <property type="project" value="UniProtKB-SubCell"/>
</dbReference>
<proteinExistence type="inferred from homology"/>
<evidence type="ECO:0000256" key="6">
    <source>
        <dbReference type="ARBA" id="ARBA00023211"/>
    </source>
</evidence>
<dbReference type="EMBL" id="JAMYWD010000007">
    <property type="protein sequence ID" value="KAJ4965940.1"/>
    <property type="molecule type" value="Genomic_DNA"/>
</dbReference>
<feature type="binding site" evidence="8">
    <location>
        <position position="67"/>
    </location>
    <ligand>
        <name>Mn(2+)</name>
        <dbReference type="ChEBI" id="CHEBI:29035"/>
    </ligand>
</feature>
<keyword evidence="10" id="KW-0812">Transmembrane</keyword>
<feature type="binding site" evidence="8">
    <location>
        <position position="69"/>
    </location>
    <ligand>
        <name>Mn(2+)</name>
        <dbReference type="ChEBI" id="CHEBI:29035"/>
    </ligand>
</feature>
<dbReference type="PANTHER" id="PTHR31238">
    <property type="entry name" value="GERMIN-LIKE PROTEIN SUBFAMILY 3 MEMBER 3"/>
    <property type="match status" value="1"/>
</dbReference>
<accession>A0A9Q0QND2</accession>
<evidence type="ECO:0000256" key="7">
    <source>
        <dbReference type="PIRSR" id="PIRSR601929-1"/>
    </source>
</evidence>
<dbReference type="Pfam" id="PF00190">
    <property type="entry name" value="Cupin_1"/>
    <property type="match status" value="1"/>
</dbReference>
<evidence type="ECO:0000256" key="4">
    <source>
        <dbReference type="ARBA" id="ARBA00022525"/>
    </source>
</evidence>
<keyword evidence="6 7" id="KW-0464">Manganese</keyword>
<keyword evidence="10" id="KW-0472">Membrane</keyword>
<dbReference type="Proteomes" id="UP001141806">
    <property type="component" value="Unassembled WGS sequence"/>
</dbReference>
<evidence type="ECO:0000313" key="13">
    <source>
        <dbReference type="Proteomes" id="UP001141806"/>
    </source>
</evidence>
<evidence type="ECO:0000256" key="9">
    <source>
        <dbReference type="RuleBase" id="RU366015"/>
    </source>
</evidence>